<dbReference type="GO" id="GO:0006629">
    <property type="term" value="P:lipid metabolic process"/>
    <property type="evidence" value="ECO:0007669"/>
    <property type="project" value="InterPro"/>
</dbReference>
<protein>
    <submittedName>
        <fullName evidence="2">Glycerophosphoryl diester phosphodiesterase</fullName>
        <ecNumber evidence="2">3.1.4.46</ecNumber>
    </submittedName>
</protein>
<dbReference type="KEGG" id="ful:C4N20_03685"/>
<dbReference type="RefSeq" id="WP_005980755.1">
    <property type="nucleotide sequence ID" value="NZ_BAABXY010000001.1"/>
</dbReference>
<dbReference type="CDD" id="cd08563">
    <property type="entry name" value="GDPD_TtGDE_like"/>
    <property type="match status" value="1"/>
</dbReference>
<dbReference type="Gene3D" id="3.20.20.190">
    <property type="entry name" value="Phosphatidylinositol (PI) phosphodiesterase"/>
    <property type="match status" value="1"/>
</dbReference>
<sequence length="242" mass="28008">MTKNFAHRGFSGKYPENTMLAFEKAIEAGADGIELDVQLTKDGEVIIIHDETIDRTTDGKGLAADYTYEELCRFDASFIYRGQMGFNKIPTLREYLELVKDKNIVTNIELKTGILEYIGIEEKVWELIQEYKLEKKVIISSFNHYSILRMKKIAPDLKYGLLSETWFVDAGKYTHELGIQCYHPVHYNLVPEVIEEIKKYGIEINTYTVNKEKDMRYLIEKGIDIIIGNFPDLAGKIIKEYK</sequence>
<dbReference type="GO" id="GO:0008889">
    <property type="term" value="F:glycerophosphodiester phosphodiesterase activity"/>
    <property type="evidence" value="ECO:0007669"/>
    <property type="project" value="UniProtKB-EC"/>
</dbReference>
<name>A0AAX2JF71_9FUSO</name>
<dbReference type="PANTHER" id="PTHR46211:SF1">
    <property type="entry name" value="GLYCEROPHOSPHODIESTER PHOSPHODIESTERASE, CYTOPLASMIC"/>
    <property type="match status" value="1"/>
</dbReference>
<proteinExistence type="predicted"/>
<dbReference type="GeneID" id="78453898"/>
<dbReference type="Pfam" id="PF03009">
    <property type="entry name" value="GDPD"/>
    <property type="match status" value="1"/>
</dbReference>
<accession>A0AAX2JF71</accession>
<dbReference type="PANTHER" id="PTHR46211">
    <property type="entry name" value="GLYCEROPHOSPHORYL DIESTER PHOSPHODIESTERASE"/>
    <property type="match status" value="1"/>
</dbReference>
<gene>
    <name evidence="2" type="primary">ugpQ</name>
    <name evidence="2" type="ORF">NCTC12112_02620</name>
</gene>
<evidence type="ECO:0000313" key="2">
    <source>
        <dbReference type="EMBL" id="SQJ11211.1"/>
    </source>
</evidence>
<feature type="domain" description="GP-PDE" evidence="1">
    <location>
        <begin position="2"/>
        <end position="238"/>
    </location>
</feature>
<dbReference type="PROSITE" id="PS51704">
    <property type="entry name" value="GP_PDE"/>
    <property type="match status" value="1"/>
</dbReference>
<dbReference type="AlphaFoldDB" id="A0AAX2JF71"/>
<dbReference type="Proteomes" id="UP000249008">
    <property type="component" value="Chromosome 1"/>
</dbReference>
<evidence type="ECO:0000313" key="3">
    <source>
        <dbReference type="Proteomes" id="UP000249008"/>
    </source>
</evidence>
<evidence type="ECO:0000259" key="1">
    <source>
        <dbReference type="PROSITE" id="PS51704"/>
    </source>
</evidence>
<keyword evidence="2" id="KW-0378">Hydrolase</keyword>
<dbReference type="InterPro" id="IPR030395">
    <property type="entry name" value="GP_PDE_dom"/>
</dbReference>
<organism evidence="2 3">
    <name type="scientific">Fusobacterium ulcerans</name>
    <dbReference type="NCBI Taxonomy" id="861"/>
    <lineage>
        <taxon>Bacteria</taxon>
        <taxon>Fusobacteriati</taxon>
        <taxon>Fusobacteriota</taxon>
        <taxon>Fusobacteriia</taxon>
        <taxon>Fusobacteriales</taxon>
        <taxon>Fusobacteriaceae</taxon>
        <taxon>Fusobacterium</taxon>
    </lineage>
</organism>
<dbReference type="SUPFAM" id="SSF51695">
    <property type="entry name" value="PLC-like phosphodiesterases"/>
    <property type="match status" value="1"/>
</dbReference>
<dbReference type="EC" id="3.1.4.46" evidence="2"/>
<dbReference type="InterPro" id="IPR017946">
    <property type="entry name" value="PLC-like_Pdiesterase_TIM-brl"/>
</dbReference>
<reference evidence="2 3" key="1">
    <citation type="submission" date="2018-06" db="EMBL/GenBank/DDBJ databases">
        <authorList>
            <consortium name="Pathogen Informatics"/>
            <person name="Doyle S."/>
        </authorList>
    </citation>
    <scope>NUCLEOTIDE SEQUENCE [LARGE SCALE GENOMIC DNA]</scope>
    <source>
        <strain evidence="2 3">NCTC12112</strain>
    </source>
</reference>
<dbReference type="EMBL" id="LS483487">
    <property type="protein sequence ID" value="SQJ11211.1"/>
    <property type="molecule type" value="Genomic_DNA"/>
</dbReference>